<proteinExistence type="predicted"/>
<keyword evidence="1" id="KW-0614">Plasmid</keyword>
<protein>
    <submittedName>
        <fullName evidence="1">Uncharacterized protein</fullName>
    </submittedName>
</protein>
<dbReference type="Proteomes" id="UP000218731">
    <property type="component" value="Plasmid pKF715B"/>
</dbReference>
<accession>A0A1L7NP80</accession>
<evidence type="ECO:0000313" key="1">
    <source>
        <dbReference type="EMBL" id="BAW27290.1"/>
    </source>
</evidence>
<dbReference type="EMBL" id="AP015031">
    <property type="protein sequence ID" value="BAW27290.1"/>
    <property type="molecule type" value="Genomic_DNA"/>
</dbReference>
<name>A0A1L7NP80_PSEPU</name>
<gene>
    <name evidence="1" type="ORF">KF715C_pB1840</name>
</gene>
<reference evidence="1 2" key="1">
    <citation type="submission" date="2015-11" db="EMBL/GenBank/DDBJ databases">
        <title>Complete genome sequencing of a biphenyl-degrading bacterium, Pseudomonas putida KF715 (=NBRC110667).</title>
        <authorList>
            <person name="Suenaga H."/>
            <person name="Fujihara N."/>
            <person name="Watanabe T."/>
            <person name="Hirose J."/>
            <person name="Kimura N."/>
            <person name="Yamazoe A."/>
            <person name="Hosoyama A."/>
            <person name="Shimodaira J."/>
            <person name="Furukawa K."/>
        </authorList>
    </citation>
    <scope>NUCLEOTIDE SEQUENCE [LARGE SCALE GENOMIC DNA]</scope>
    <source>
        <strain evidence="1 2">KF715</strain>
        <plasmid evidence="2">Plasmid pkf715b dna</plasmid>
    </source>
</reference>
<dbReference type="AlphaFoldDB" id="A0A1L7NP80"/>
<geneLocation type="plasmid" evidence="2">
    <name>pkf715b dna</name>
</geneLocation>
<sequence length="147" mass="15878">MTMVHNMVIDVHKIAHDFRASIEEQKALGILPGHMAGFPHACCAVTSELLGDYLNSIPGGPEAETVSAMRDGKPHMWLVVNSLIVDLTADQFPDGSPAVYVGPEDAWYAGWEIDLRGKASHGGTPTSSDERVVLERFIEHAGLPTSD</sequence>
<evidence type="ECO:0000313" key="2">
    <source>
        <dbReference type="Proteomes" id="UP000218731"/>
    </source>
</evidence>
<organism evidence="1 2">
    <name type="scientific">Pseudomonas putida</name>
    <name type="common">Arthrobacter siderocapsulatus</name>
    <dbReference type="NCBI Taxonomy" id="303"/>
    <lineage>
        <taxon>Bacteria</taxon>
        <taxon>Pseudomonadati</taxon>
        <taxon>Pseudomonadota</taxon>
        <taxon>Gammaproteobacteria</taxon>
        <taxon>Pseudomonadales</taxon>
        <taxon>Pseudomonadaceae</taxon>
        <taxon>Pseudomonas</taxon>
    </lineage>
</organism>